<dbReference type="InterPro" id="IPR036526">
    <property type="entry name" value="C-N_Hydrolase_sf"/>
</dbReference>
<evidence type="ECO:0000256" key="8">
    <source>
        <dbReference type="HAMAP-Rule" id="MF_01148"/>
    </source>
</evidence>
<keyword evidence="7 8" id="KW-0012">Acyltransferase</keyword>
<evidence type="ECO:0000313" key="11">
    <source>
        <dbReference type="Proteomes" id="UP000662939"/>
    </source>
</evidence>
<feature type="transmembrane region" description="Helical" evidence="8">
    <location>
        <begin position="33"/>
        <end position="50"/>
    </location>
</feature>
<evidence type="ECO:0000256" key="1">
    <source>
        <dbReference type="ARBA" id="ARBA00004651"/>
    </source>
</evidence>
<feature type="domain" description="CN hydrolase" evidence="9">
    <location>
        <begin position="251"/>
        <end position="509"/>
    </location>
</feature>
<dbReference type="EMBL" id="CP070496">
    <property type="protein sequence ID" value="QSB06767.1"/>
    <property type="molecule type" value="Genomic_DNA"/>
</dbReference>
<feature type="transmembrane region" description="Helical" evidence="8">
    <location>
        <begin position="107"/>
        <end position="127"/>
    </location>
</feature>
<evidence type="ECO:0000256" key="7">
    <source>
        <dbReference type="ARBA" id="ARBA00023315"/>
    </source>
</evidence>
<keyword evidence="5 8" id="KW-1133">Transmembrane helix</keyword>
<evidence type="ECO:0000256" key="6">
    <source>
        <dbReference type="ARBA" id="ARBA00023136"/>
    </source>
</evidence>
<comment type="subcellular location">
    <subcellularLocation>
        <location evidence="1 8">Cell membrane</location>
        <topology evidence="1 8">Multi-pass membrane protein</topology>
    </subcellularLocation>
</comment>
<protein>
    <recommendedName>
        <fullName evidence="8">Apolipoprotein N-acyltransferase</fullName>
        <shortName evidence="8">ALP N-acyltransferase</shortName>
        <ecNumber evidence="8">2.3.1.269</ecNumber>
    </recommendedName>
</protein>
<keyword evidence="2 8" id="KW-1003">Cell membrane</keyword>
<evidence type="ECO:0000256" key="2">
    <source>
        <dbReference type="ARBA" id="ARBA00022475"/>
    </source>
</evidence>
<dbReference type="CDD" id="cd07571">
    <property type="entry name" value="ALP_N-acyl_transferase"/>
    <property type="match status" value="1"/>
</dbReference>
<dbReference type="NCBIfam" id="TIGR00546">
    <property type="entry name" value="lnt"/>
    <property type="match status" value="1"/>
</dbReference>
<dbReference type="EC" id="2.3.1.269" evidence="8"/>
<keyword evidence="3 8" id="KW-0808">Transferase</keyword>
<accession>A0A895XNQ9</accession>
<reference evidence="10" key="1">
    <citation type="submission" date="2021-02" db="EMBL/GenBank/DDBJ databases">
        <title>Natronoglycomyces albus gen. nov., sp. nov, a haloalkaliphilic actinobacterium from a soda solonchak soil.</title>
        <authorList>
            <person name="Sorokin D.Y."/>
            <person name="Khijniak T.V."/>
            <person name="Zakharycheva A.P."/>
            <person name="Boueva O.V."/>
            <person name="Ariskina E.V."/>
            <person name="Hahnke R.L."/>
            <person name="Bunk B."/>
            <person name="Sproer C."/>
            <person name="Schumann P."/>
            <person name="Evtushenko L.I."/>
            <person name="Kublanov I.V."/>
        </authorList>
    </citation>
    <scope>NUCLEOTIDE SEQUENCE</scope>
    <source>
        <strain evidence="10">DSM 106290</strain>
    </source>
</reference>
<comment type="pathway">
    <text evidence="8">Protein modification; lipoprotein biosynthesis (N-acyl transfer).</text>
</comment>
<dbReference type="Pfam" id="PF00795">
    <property type="entry name" value="CN_hydrolase"/>
    <property type="match status" value="1"/>
</dbReference>
<feature type="transmembrane region" description="Helical" evidence="8">
    <location>
        <begin position="139"/>
        <end position="155"/>
    </location>
</feature>
<dbReference type="KEGG" id="nav:JQS30_07730"/>
<gene>
    <name evidence="8 10" type="primary">lnt</name>
    <name evidence="10" type="ORF">JQS30_07730</name>
</gene>
<name>A0A895XNQ9_9ACTN</name>
<dbReference type="HAMAP" id="MF_01148">
    <property type="entry name" value="Lnt"/>
    <property type="match status" value="1"/>
</dbReference>
<evidence type="ECO:0000256" key="3">
    <source>
        <dbReference type="ARBA" id="ARBA00022679"/>
    </source>
</evidence>
<organism evidence="10 11">
    <name type="scientific">Natronoglycomyces albus</name>
    <dbReference type="NCBI Taxonomy" id="2811108"/>
    <lineage>
        <taxon>Bacteria</taxon>
        <taxon>Bacillati</taxon>
        <taxon>Actinomycetota</taxon>
        <taxon>Actinomycetes</taxon>
        <taxon>Glycomycetales</taxon>
        <taxon>Glycomycetaceae</taxon>
        <taxon>Natronoglycomyces</taxon>
    </lineage>
</organism>
<feature type="transmembrane region" description="Helical" evidence="8">
    <location>
        <begin position="223"/>
        <end position="241"/>
    </location>
</feature>
<comment type="similarity">
    <text evidence="8">Belongs to the CN hydrolase family. Apolipoprotein N-acyltransferase subfamily.</text>
</comment>
<dbReference type="GO" id="GO:0042158">
    <property type="term" value="P:lipoprotein biosynthetic process"/>
    <property type="evidence" value="ECO:0007669"/>
    <property type="project" value="UniProtKB-UniRule"/>
</dbReference>
<dbReference type="Pfam" id="PF20154">
    <property type="entry name" value="LNT_N"/>
    <property type="match status" value="1"/>
</dbReference>
<feature type="transmembrane region" description="Helical" evidence="8">
    <location>
        <begin position="80"/>
        <end position="101"/>
    </location>
</feature>
<dbReference type="PROSITE" id="PS50263">
    <property type="entry name" value="CN_HYDROLASE"/>
    <property type="match status" value="1"/>
</dbReference>
<dbReference type="SUPFAM" id="SSF56317">
    <property type="entry name" value="Carbon-nitrogen hydrolase"/>
    <property type="match status" value="1"/>
</dbReference>
<dbReference type="PANTHER" id="PTHR38686:SF1">
    <property type="entry name" value="APOLIPOPROTEIN N-ACYLTRANSFERASE"/>
    <property type="match status" value="1"/>
</dbReference>
<dbReference type="GO" id="GO:0016410">
    <property type="term" value="F:N-acyltransferase activity"/>
    <property type="evidence" value="ECO:0007669"/>
    <property type="project" value="UniProtKB-UniRule"/>
</dbReference>
<dbReference type="PANTHER" id="PTHR38686">
    <property type="entry name" value="APOLIPOPROTEIN N-ACYLTRANSFERASE"/>
    <property type="match status" value="1"/>
</dbReference>
<dbReference type="Proteomes" id="UP000662939">
    <property type="component" value="Chromosome"/>
</dbReference>
<dbReference type="AlphaFoldDB" id="A0A895XNQ9"/>
<evidence type="ECO:0000259" key="9">
    <source>
        <dbReference type="PROSITE" id="PS50263"/>
    </source>
</evidence>
<dbReference type="Gene3D" id="3.60.110.10">
    <property type="entry name" value="Carbon-nitrogen hydrolase"/>
    <property type="match status" value="1"/>
</dbReference>
<dbReference type="InterPro" id="IPR004563">
    <property type="entry name" value="Apolipo_AcylTrfase"/>
</dbReference>
<dbReference type="UniPathway" id="UPA00666"/>
<dbReference type="RefSeq" id="WP_213172776.1">
    <property type="nucleotide sequence ID" value="NZ_CP070496.1"/>
</dbReference>
<keyword evidence="4 8" id="KW-0812">Transmembrane</keyword>
<sequence>MTTSEPPPSPLPRLVASLVTDSAPNKAAPGPRFTLPVALALAIIAGLALVAAFPPIGWWPLAPISVALMAAAVHRRRPRGGFGIGFVAGLAFFLPLLSWASTQVGQWPWIFLSALQAVFLGLIGLALAAASGLIDRHRALWPLAIALAWVAQEALRSRQPWGGFPWGRLAFSQADSPTVAAAWLGGAPLVTFITALAAGTLLTAAWRRRWFSKPSPQTLTRPLALAGTAAILMVVPMWLPLHLSAPDGDDITVGVVQGNVPRIGLDFNAQRRAVLDNHVQGTIELAQRADAGEIPRPDLVVWPENASDIDPIANEDAYEEISRAAEAIAAPIVVGGIVRDQDGLHNASLVWDPVTGPGYMYSKQHPVPFAEYVPAKDFFRTIAGWIDQRMADGLDSVAGFTPGDQPGVIPVADTAISGIICFEVAYDGLVAEGVREGSEIIAVQTNNATFNNAEATQQLAMVQLRSVEHARHGLMASTVGVSGFTDEYGNVSQATTFNTPAALSQTLQLGEATTPATKLGILPEMIMVALALIALGYTVAVRTRDRRAGKG</sequence>
<comment type="catalytic activity">
    <reaction evidence="8">
        <text>N-terminal S-1,2-diacyl-sn-glyceryl-L-cysteinyl-[lipoprotein] + a glycerophospholipid = N-acyl-S-1,2-diacyl-sn-glyceryl-L-cysteinyl-[lipoprotein] + a 2-acyl-sn-glycero-3-phospholipid + H(+)</text>
        <dbReference type="Rhea" id="RHEA:48228"/>
        <dbReference type="Rhea" id="RHEA-COMP:14681"/>
        <dbReference type="Rhea" id="RHEA-COMP:14684"/>
        <dbReference type="ChEBI" id="CHEBI:15378"/>
        <dbReference type="ChEBI" id="CHEBI:136912"/>
        <dbReference type="ChEBI" id="CHEBI:140656"/>
        <dbReference type="ChEBI" id="CHEBI:140657"/>
        <dbReference type="ChEBI" id="CHEBI:140660"/>
        <dbReference type="EC" id="2.3.1.269"/>
    </reaction>
</comment>
<comment type="function">
    <text evidence="8">Catalyzes the phospholipid dependent N-acylation of the N-terminal cysteine of apolipoprotein, the last step in lipoprotein maturation.</text>
</comment>
<feature type="transmembrane region" description="Helical" evidence="8">
    <location>
        <begin position="521"/>
        <end position="540"/>
    </location>
</feature>
<dbReference type="GO" id="GO:0005886">
    <property type="term" value="C:plasma membrane"/>
    <property type="evidence" value="ECO:0007669"/>
    <property type="project" value="UniProtKB-SubCell"/>
</dbReference>
<feature type="transmembrane region" description="Helical" evidence="8">
    <location>
        <begin position="180"/>
        <end position="202"/>
    </location>
</feature>
<dbReference type="InterPro" id="IPR045378">
    <property type="entry name" value="LNT_N"/>
</dbReference>
<evidence type="ECO:0000256" key="4">
    <source>
        <dbReference type="ARBA" id="ARBA00022692"/>
    </source>
</evidence>
<proteinExistence type="inferred from homology"/>
<keyword evidence="6 8" id="KW-0472">Membrane</keyword>
<evidence type="ECO:0000313" key="10">
    <source>
        <dbReference type="EMBL" id="QSB06767.1"/>
    </source>
</evidence>
<evidence type="ECO:0000256" key="5">
    <source>
        <dbReference type="ARBA" id="ARBA00022989"/>
    </source>
</evidence>
<dbReference type="InterPro" id="IPR003010">
    <property type="entry name" value="C-N_Hydrolase"/>
</dbReference>
<keyword evidence="11" id="KW-1185">Reference proteome</keyword>